<reference evidence="6 7" key="1">
    <citation type="journal article" date="2019" name="Nat. Plants">
        <title>Genome sequencing of Musa balbisiana reveals subgenome evolution and function divergence in polyploid bananas.</title>
        <authorList>
            <person name="Yao X."/>
        </authorList>
    </citation>
    <scope>NUCLEOTIDE SEQUENCE [LARGE SCALE GENOMIC DNA]</scope>
    <source>
        <strain evidence="7">cv. DH-PKW</strain>
        <tissue evidence="6">Leaves</tissue>
    </source>
</reference>
<evidence type="ECO:0000256" key="3">
    <source>
        <dbReference type="ARBA" id="ARBA00023242"/>
    </source>
</evidence>
<dbReference type="PANTHER" id="PTHR13375">
    <property type="entry name" value="FMS INTERACTING PROTEIN"/>
    <property type="match status" value="1"/>
</dbReference>
<gene>
    <name evidence="6" type="ORF">C4D60_Mb05t12020</name>
</gene>
<feature type="compositionally biased region" description="Polar residues" evidence="4">
    <location>
        <begin position="959"/>
        <end position="971"/>
    </location>
</feature>
<dbReference type="GO" id="GO:0003700">
    <property type="term" value="F:DNA-binding transcription factor activity"/>
    <property type="evidence" value="ECO:0007669"/>
    <property type="project" value="InterPro"/>
</dbReference>
<dbReference type="AlphaFoldDB" id="A0A4S8JVI9"/>
<dbReference type="GO" id="GO:0000445">
    <property type="term" value="C:THO complex part of transcription export complex"/>
    <property type="evidence" value="ECO:0007669"/>
    <property type="project" value="TreeGrafter"/>
</dbReference>
<keyword evidence="7" id="KW-1185">Reference proteome</keyword>
<accession>A0A4S8JVI9</accession>
<protein>
    <recommendedName>
        <fullName evidence="5">BZIP domain-containing protein</fullName>
    </recommendedName>
</protein>
<dbReference type="CDD" id="cd14707">
    <property type="entry name" value="bZIP_plant_BZIP46"/>
    <property type="match status" value="1"/>
</dbReference>
<evidence type="ECO:0000256" key="4">
    <source>
        <dbReference type="SAM" id="MobiDB-lite"/>
    </source>
</evidence>
<dbReference type="EMBL" id="PYDT01000003">
    <property type="protein sequence ID" value="THU66236.1"/>
    <property type="molecule type" value="Genomic_DNA"/>
</dbReference>
<comment type="subcellular location">
    <subcellularLocation>
        <location evidence="1">Nucleus</location>
    </subcellularLocation>
</comment>
<feature type="region of interest" description="Disordered" evidence="4">
    <location>
        <begin position="957"/>
        <end position="983"/>
    </location>
</feature>
<evidence type="ECO:0000313" key="6">
    <source>
        <dbReference type="EMBL" id="THU66236.1"/>
    </source>
</evidence>
<dbReference type="Gene3D" id="1.20.5.170">
    <property type="match status" value="1"/>
</dbReference>
<proteinExistence type="inferred from homology"/>
<evidence type="ECO:0000256" key="2">
    <source>
        <dbReference type="ARBA" id="ARBA00008044"/>
    </source>
</evidence>
<dbReference type="GO" id="GO:0006406">
    <property type="term" value="P:mRNA export from nucleus"/>
    <property type="evidence" value="ECO:0007669"/>
    <property type="project" value="TreeGrafter"/>
</dbReference>
<sequence length="1179" mass="130707">MEADAPTRTAHELLEETRTAMEEVVSGMLLIKKEGRPKSELRELITQMSLNFIAFRQVNRSILMEEDRIKTETEGAKGPVDTTTLQLHNLMYEKNHYLKAIKACKDFRSKYPDIELVAEEEFFSSAPEDIKGKILANDGAHDLMLKRLNFELFQRKELCKLHEKLEQHKASLLDTITSRKKFLSSLPSHLKSLKKASLPVQQQLGILHTKKLKQHHAAELLPPPLYIVYSQLLAQKEAFGEKIEMEILGSIKDAQTFALQHINKENGMLSNPENNRVEDDAPDEEEDVQRRRKRPRKNVVKDSVEQAGVYQLHPLKIILHIYDDEDCRAKPSRLITLKFEYLVKLNAVCVGVEDADEGSDSSILCNLFPDDTGLELPHQMAKLYSGDSLAFGERRTSHPYKWAQHLAGIDFLPEVPPIHANGETLNPELVKASDVTSGLAVYRHQNRVHTILQRIRSRKKAQMALVEQLDSLMKLKWPLLACENVPWALHTPLCTLQSWSPAGLILDSSFSAGMVGEATNFVDMDLDRRSVTSWEVESAREDGELPTALPVATMSVNSSLGLPNESFQHAEHSRSLALISKNVTPTKMVKTRSFSKYEDELELIFDSESDLEEQACVDQLTENMTSIVCKPWEDHAAREFDLVLSRTCGNDRIIKLNAKVKISVEYPLRPPIFTLSTDSGHCNLYNVLRAMEAEVNLHILKILQLDHENYILAHQIRCLVMLFDFNFDLHDEKRKNTSVIDVGLCKPVSGTILARSVRGRDRRKMISWNGTDCIPGDKAGSKESDGLMVGRLFEIWGHFLVSNVSLCNYSYDGRWGRRRVGSGGEGRRRAGAADVRSVYSLTLDEFQSTLGGLGKDFGSMNMDELLKNIWTAEESQVMAAAAAPVLDAGLQRQGSFTLPRTLSQKTVDEVWRGLVCLPQNPPAAAVAGVSHHQRQPTLGEMTLEEFLVRAGVVREQPAAPSTSLPQRLNGDNSNNSNSNNNAISNVLFGDPQVANNASSVALGFTQASRNSRDVVLTNPIANSSVTNLPMMATAEPSQFVVPHGAVDLGNPQRNRGGGLVGIGDAGLKNGLMSGAVGLGTAAGTVAVGSPANHLASDALVKSGGDLSSVSPVPYAFGGGLRGRKPSAVEKVLERRQRRMIKNRESAARSRARKQVISPMLFNLIVNYKLEQYCSAVLVQ</sequence>
<dbReference type="PROSITE" id="PS00036">
    <property type="entry name" value="BZIP_BASIC"/>
    <property type="match status" value="1"/>
</dbReference>
<dbReference type="InterPro" id="IPR004827">
    <property type="entry name" value="bZIP"/>
</dbReference>
<dbReference type="Pfam" id="PF09766">
    <property type="entry name" value="FmiP_Thoc5"/>
    <property type="match status" value="1"/>
</dbReference>
<organism evidence="6 7">
    <name type="scientific">Musa balbisiana</name>
    <name type="common">Banana</name>
    <dbReference type="NCBI Taxonomy" id="52838"/>
    <lineage>
        <taxon>Eukaryota</taxon>
        <taxon>Viridiplantae</taxon>
        <taxon>Streptophyta</taxon>
        <taxon>Embryophyta</taxon>
        <taxon>Tracheophyta</taxon>
        <taxon>Spermatophyta</taxon>
        <taxon>Magnoliopsida</taxon>
        <taxon>Liliopsida</taxon>
        <taxon>Zingiberales</taxon>
        <taxon>Musaceae</taxon>
        <taxon>Musa</taxon>
    </lineage>
</organism>
<feature type="domain" description="BZIP" evidence="5">
    <location>
        <begin position="1137"/>
        <end position="1152"/>
    </location>
</feature>
<comment type="caution">
    <text evidence="6">The sequence shown here is derived from an EMBL/GenBank/DDBJ whole genome shotgun (WGS) entry which is preliminary data.</text>
</comment>
<comment type="similarity">
    <text evidence="2">Belongs to the THOC5 family.</text>
</comment>
<dbReference type="STRING" id="52838.A0A4S8JVI9"/>
<dbReference type="PANTHER" id="PTHR13375:SF3">
    <property type="entry name" value="THO COMPLEX SUBUNIT 5 HOMOLOG"/>
    <property type="match status" value="1"/>
</dbReference>
<name>A0A4S8JVI9_MUSBA</name>
<dbReference type="InterPro" id="IPR019163">
    <property type="entry name" value="THO_Thoc5"/>
</dbReference>
<dbReference type="GO" id="GO:0003729">
    <property type="term" value="F:mRNA binding"/>
    <property type="evidence" value="ECO:0007669"/>
    <property type="project" value="TreeGrafter"/>
</dbReference>
<feature type="compositionally biased region" description="Low complexity" evidence="4">
    <location>
        <begin position="972"/>
        <end position="983"/>
    </location>
</feature>
<dbReference type="Proteomes" id="UP000317650">
    <property type="component" value="Chromosome 5"/>
</dbReference>
<evidence type="ECO:0000313" key="7">
    <source>
        <dbReference type="Proteomes" id="UP000317650"/>
    </source>
</evidence>
<evidence type="ECO:0000256" key="1">
    <source>
        <dbReference type="ARBA" id="ARBA00004123"/>
    </source>
</evidence>
<evidence type="ECO:0000259" key="5">
    <source>
        <dbReference type="PROSITE" id="PS00036"/>
    </source>
</evidence>
<keyword evidence="3" id="KW-0539">Nucleus</keyword>
<feature type="region of interest" description="Disordered" evidence="4">
    <location>
        <begin position="265"/>
        <end position="300"/>
    </location>
</feature>